<dbReference type="Proteomes" id="UP000072236">
    <property type="component" value="Chromosome"/>
</dbReference>
<comment type="pathway">
    <text evidence="2 7">Secondary metabolite metabolism; methylglyoxal degradation; (R)-lactate from methylglyoxal: step 2/2.</text>
</comment>
<comment type="catalytic activity">
    <reaction evidence="1 7">
        <text>an S-(2-hydroxyacyl)glutathione + H2O = a 2-hydroxy carboxylate + glutathione + H(+)</text>
        <dbReference type="Rhea" id="RHEA:21864"/>
        <dbReference type="ChEBI" id="CHEBI:15377"/>
        <dbReference type="ChEBI" id="CHEBI:15378"/>
        <dbReference type="ChEBI" id="CHEBI:57925"/>
        <dbReference type="ChEBI" id="CHEBI:58896"/>
        <dbReference type="ChEBI" id="CHEBI:71261"/>
        <dbReference type="EC" id="3.1.2.6"/>
    </reaction>
</comment>
<evidence type="ECO:0000256" key="4">
    <source>
        <dbReference type="ARBA" id="ARBA00022723"/>
    </source>
</evidence>
<reference evidence="9 12" key="1">
    <citation type="submission" date="2015-10" db="EMBL/GenBank/DDBJ databases">
        <title>Tn-seq of a polymicrobial infection.</title>
        <authorList>
            <person name="Stacy A."/>
            <person name="Rumbaugh K.P."/>
            <person name="Whiteley M."/>
        </authorList>
    </citation>
    <scope>NUCLEOTIDE SEQUENCE [LARGE SCALE GENOMIC DNA]</scope>
    <source>
        <strain evidence="9 12">624</strain>
    </source>
</reference>
<dbReference type="SMART" id="SM00849">
    <property type="entry name" value="Lactamase_B"/>
    <property type="match status" value="1"/>
</dbReference>
<feature type="binding site" evidence="7">
    <location>
        <position position="57"/>
    </location>
    <ligand>
        <name>Zn(2+)</name>
        <dbReference type="ChEBI" id="CHEBI:29105"/>
        <label>2</label>
    </ligand>
</feature>
<keyword evidence="5 7" id="KW-0378">Hydrolase</keyword>
<evidence type="ECO:0000313" key="12">
    <source>
        <dbReference type="Proteomes" id="UP000072236"/>
    </source>
</evidence>
<comment type="function">
    <text evidence="7">Thiolesterase that catalyzes the hydrolysis of S-D-lactoyl-glutathione to form glutathione and D-lactic acid.</text>
</comment>
<keyword evidence="4 7" id="KW-0479">Metal-binding</keyword>
<feature type="binding site" evidence="7">
    <location>
        <position position="52"/>
    </location>
    <ligand>
        <name>Zn(2+)</name>
        <dbReference type="ChEBI" id="CHEBI:29105"/>
        <label>1</label>
    </ligand>
</feature>
<dbReference type="Pfam" id="PF00753">
    <property type="entry name" value="Lactamase_B"/>
    <property type="match status" value="1"/>
</dbReference>
<feature type="binding site" evidence="7">
    <location>
        <position position="125"/>
    </location>
    <ligand>
        <name>Zn(2+)</name>
        <dbReference type="ChEBI" id="CHEBI:29105"/>
        <label>2</label>
    </ligand>
</feature>
<comment type="cofactor">
    <cofactor evidence="7">
        <name>Zn(2+)</name>
        <dbReference type="ChEBI" id="CHEBI:29105"/>
    </cofactor>
    <text evidence="7">Binds 2 Zn(2+) ions per subunit.</text>
</comment>
<evidence type="ECO:0000256" key="3">
    <source>
        <dbReference type="ARBA" id="ARBA00006759"/>
    </source>
</evidence>
<dbReference type="InterPro" id="IPR017782">
    <property type="entry name" value="Hydroxyacylglutathione_Hdrlase"/>
</dbReference>
<evidence type="ECO:0000256" key="1">
    <source>
        <dbReference type="ARBA" id="ARBA00001623"/>
    </source>
</evidence>
<feature type="domain" description="Metallo-beta-lactamase" evidence="8">
    <location>
        <begin position="10"/>
        <end position="163"/>
    </location>
</feature>
<dbReference type="EMBL" id="VSED01000001">
    <property type="protein sequence ID" value="TYA39944.1"/>
    <property type="molecule type" value="Genomic_DNA"/>
</dbReference>
<keyword evidence="6 7" id="KW-0862">Zinc</keyword>
<evidence type="ECO:0000256" key="7">
    <source>
        <dbReference type="HAMAP-Rule" id="MF_01374"/>
    </source>
</evidence>
<dbReference type="EMBL" id="PCGW01000002">
    <property type="protein sequence ID" value="PHO21375.1"/>
    <property type="molecule type" value="Genomic_DNA"/>
</dbReference>
<dbReference type="SUPFAM" id="SSF56281">
    <property type="entry name" value="Metallo-hydrolase/oxidoreductase"/>
    <property type="match status" value="1"/>
</dbReference>
<reference evidence="10 13" key="2">
    <citation type="submission" date="2017-10" db="EMBL/GenBank/DDBJ databases">
        <title>Draft genome sequences of Aggregatibacter actinomycetemcomitans strains 310a and 310b.</title>
        <authorList>
            <person name="May A.C."/>
            <person name="Ohta H."/>
            <person name="Maeda H."/>
            <person name="Kokeguchi S."/>
            <person name="Cugini C."/>
        </authorList>
    </citation>
    <scope>NUCLEOTIDE SEQUENCE [LARGE SCALE GENOMIC DNA]</scope>
    <source>
        <strain evidence="10 13">310b</strain>
    </source>
</reference>
<dbReference type="GO" id="GO:0004416">
    <property type="term" value="F:hydroxyacylglutathione hydrolase activity"/>
    <property type="evidence" value="ECO:0007669"/>
    <property type="project" value="UniProtKB-UniRule"/>
</dbReference>
<dbReference type="SMR" id="A0A142FY49"/>
<dbReference type="InterPro" id="IPR032282">
    <property type="entry name" value="HAGH_C"/>
</dbReference>
<evidence type="ECO:0000313" key="14">
    <source>
        <dbReference type="Proteomes" id="UP000323012"/>
    </source>
</evidence>
<gene>
    <name evidence="7 11" type="primary">gloB</name>
    <name evidence="9" type="ORF">ACT75_01745</name>
    <name evidence="10" type="ORF">CQR80_01240</name>
    <name evidence="11" type="ORF">FXB79_00100</name>
</gene>
<feature type="binding site" evidence="7">
    <location>
        <position position="54"/>
    </location>
    <ligand>
        <name>Zn(2+)</name>
        <dbReference type="ChEBI" id="CHEBI:29105"/>
        <label>1</label>
    </ligand>
</feature>
<evidence type="ECO:0000313" key="13">
    <source>
        <dbReference type="Proteomes" id="UP000226080"/>
    </source>
</evidence>
<dbReference type="RefSeq" id="WP_005542061.1">
    <property type="nucleotide sequence ID" value="NZ_CP012959.1"/>
</dbReference>
<dbReference type="eggNOG" id="COG0491">
    <property type="taxonomic scope" value="Bacteria"/>
</dbReference>
<dbReference type="NCBIfam" id="TIGR03413">
    <property type="entry name" value="GSH_gloB"/>
    <property type="match status" value="1"/>
</dbReference>
<evidence type="ECO:0000259" key="8">
    <source>
        <dbReference type="SMART" id="SM00849"/>
    </source>
</evidence>
<dbReference type="InterPro" id="IPR050110">
    <property type="entry name" value="Glyoxalase_II_hydrolase"/>
</dbReference>
<name>A0A142FY49_AGGAC</name>
<evidence type="ECO:0000313" key="9">
    <source>
        <dbReference type="EMBL" id="AMQ93329.1"/>
    </source>
</evidence>
<dbReference type="InterPro" id="IPR001279">
    <property type="entry name" value="Metallo-B-lactamas"/>
</dbReference>
<dbReference type="GO" id="GO:0019243">
    <property type="term" value="P:methylglyoxal catabolic process to D-lactate via S-lactoyl-glutathione"/>
    <property type="evidence" value="ECO:0007669"/>
    <property type="project" value="UniProtKB-UniRule"/>
</dbReference>
<feature type="binding site" evidence="7">
    <location>
        <position position="125"/>
    </location>
    <ligand>
        <name>Zn(2+)</name>
        <dbReference type="ChEBI" id="CHEBI:29105"/>
        <label>1</label>
    </ligand>
</feature>
<sequence length="233" mass="25985">MLIPIPALNDNYIWLYARENLPPLIVDVPECEALFRFLDTHQLTPEAVLLTHLHDDHVGGVGEFKTRYPDVPIYGPAECAAKGATHIINEGDINTEHYRIQVLPAAGHTAQHVAYLTDGHLFCGDALFSAGCGRVFTGDYTTMFAVMQRFARLPDETIVCPGHEYTLSNLKFVESVWANKSAVENQRVLVERQRAANQPSLPSTIGLEKQINPFLTATSLAQFTQLRQAKDHF</sequence>
<organism evidence="11 14">
    <name type="scientific">Aggregatibacter actinomycetemcomitans</name>
    <name type="common">Actinobacillus actinomycetemcomitans</name>
    <name type="synonym">Haemophilus actinomycetemcomitans</name>
    <dbReference type="NCBI Taxonomy" id="714"/>
    <lineage>
        <taxon>Bacteria</taxon>
        <taxon>Pseudomonadati</taxon>
        <taxon>Pseudomonadota</taxon>
        <taxon>Gammaproteobacteria</taxon>
        <taxon>Pasteurellales</taxon>
        <taxon>Pasteurellaceae</taxon>
        <taxon>Aggregatibacter</taxon>
    </lineage>
</organism>
<dbReference type="AlphaFoldDB" id="A0A142FY49"/>
<accession>A0A142FY49</accession>
<dbReference type="Proteomes" id="UP000226080">
    <property type="component" value="Unassembled WGS sequence"/>
</dbReference>
<dbReference type="HAMAP" id="MF_01374">
    <property type="entry name" value="Glyoxalase_2"/>
    <property type="match status" value="1"/>
</dbReference>
<dbReference type="Gene3D" id="3.60.15.10">
    <property type="entry name" value="Ribonuclease Z/Hydroxyacylglutathione hydrolase-like"/>
    <property type="match status" value="1"/>
</dbReference>
<proteinExistence type="inferred from homology"/>
<dbReference type="Pfam" id="PF16123">
    <property type="entry name" value="HAGH_C"/>
    <property type="match status" value="1"/>
</dbReference>
<feature type="binding site" evidence="7">
    <location>
        <position position="163"/>
    </location>
    <ligand>
        <name>Zn(2+)</name>
        <dbReference type="ChEBI" id="CHEBI:29105"/>
        <label>2</label>
    </ligand>
</feature>
<dbReference type="Proteomes" id="UP000323012">
    <property type="component" value="Unassembled WGS sequence"/>
</dbReference>
<keyword evidence="13" id="KW-1185">Reference proteome</keyword>
<dbReference type="GO" id="GO:0046872">
    <property type="term" value="F:metal ion binding"/>
    <property type="evidence" value="ECO:0007669"/>
    <property type="project" value="UniProtKB-KW"/>
</dbReference>
<dbReference type="CDD" id="cd07723">
    <property type="entry name" value="hydroxyacylglutathione_hydrolase_MBL-fold"/>
    <property type="match status" value="1"/>
</dbReference>
<comment type="subunit">
    <text evidence="7">Monomer.</text>
</comment>
<dbReference type="PANTHER" id="PTHR43705">
    <property type="entry name" value="HYDROXYACYLGLUTATHIONE HYDROLASE"/>
    <property type="match status" value="1"/>
</dbReference>
<evidence type="ECO:0000256" key="5">
    <source>
        <dbReference type="ARBA" id="ARBA00022801"/>
    </source>
</evidence>
<dbReference type="OrthoDB" id="9802248at2"/>
<reference evidence="11 14" key="3">
    <citation type="submission" date="2019-08" db="EMBL/GenBank/DDBJ databases">
        <title>Whole genome sequencing of Aggregatibacter actinomycetemcomitans cultured from blood stream infections in Denmark reveals a novel phylogenetic lineage expressing serotype a membrane O polysaccharide.</title>
        <authorList>
            <person name="Nedergaard S."/>
            <person name="Kobel C.M."/>
            <person name="Nielsen M.B."/>
            <person name="Moeller R.T."/>
            <person name="Jensen A.B."/>
            <person name="Noerskov-Lauritsen N."/>
        </authorList>
    </citation>
    <scope>NUCLEOTIDE SEQUENCE [LARGE SCALE GENOMIC DNA]</scope>
    <source>
        <strain evidence="11 14">PN_563</strain>
    </source>
</reference>
<feature type="binding site" evidence="7">
    <location>
        <position position="108"/>
    </location>
    <ligand>
        <name>Zn(2+)</name>
        <dbReference type="ChEBI" id="CHEBI:29105"/>
        <label>1</label>
    </ligand>
</feature>
<dbReference type="KEGG" id="aact:ACT75_01745"/>
<comment type="similarity">
    <text evidence="3 7">Belongs to the metallo-beta-lactamase superfamily. Glyoxalase II family.</text>
</comment>
<feature type="binding site" evidence="7">
    <location>
        <position position="56"/>
    </location>
    <ligand>
        <name>Zn(2+)</name>
        <dbReference type="ChEBI" id="CHEBI:29105"/>
        <label>2</label>
    </ligand>
</feature>
<dbReference type="EMBL" id="CP012959">
    <property type="protein sequence ID" value="AMQ93329.1"/>
    <property type="molecule type" value="Genomic_DNA"/>
</dbReference>
<dbReference type="PANTHER" id="PTHR43705:SF1">
    <property type="entry name" value="HYDROXYACYLGLUTATHIONE HYDROLASE GLOB"/>
    <property type="match status" value="1"/>
</dbReference>
<evidence type="ECO:0000313" key="11">
    <source>
        <dbReference type="EMBL" id="TYA39944.1"/>
    </source>
</evidence>
<dbReference type="EC" id="3.1.2.6" evidence="7"/>
<dbReference type="InterPro" id="IPR035680">
    <property type="entry name" value="Clx_II_MBL"/>
</dbReference>
<protein>
    <recommendedName>
        <fullName evidence="7">Hydroxyacylglutathione hydrolase</fullName>
        <ecNumber evidence="7">3.1.2.6</ecNumber>
    </recommendedName>
    <alternativeName>
        <fullName evidence="7">Glyoxalase II</fullName>
        <shortName evidence="7">Glx II</shortName>
    </alternativeName>
</protein>
<evidence type="ECO:0000256" key="2">
    <source>
        <dbReference type="ARBA" id="ARBA00004963"/>
    </source>
</evidence>
<evidence type="ECO:0000313" key="10">
    <source>
        <dbReference type="EMBL" id="PHO21375.1"/>
    </source>
</evidence>
<dbReference type="InterPro" id="IPR036866">
    <property type="entry name" value="RibonucZ/Hydroxyglut_hydro"/>
</dbReference>
<evidence type="ECO:0000256" key="6">
    <source>
        <dbReference type="ARBA" id="ARBA00022833"/>
    </source>
</evidence>